<feature type="transmembrane region" description="Helical" evidence="1">
    <location>
        <begin position="65"/>
        <end position="86"/>
    </location>
</feature>
<dbReference type="Proteomes" id="UP000016511">
    <property type="component" value="Unassembled WGS sequence"/>
</dbReference>
<evidence type="ECO:0000313" key="3">
    <source>
        <dbReference type="Proteomes" id="UP000016511"/>
    </source>
</evidence>
<dbReference type="eggNOG" id="COG0697">
    <property type="taxonomic scope" value="Bacteria"/>
</dbReference>
<dbReference type="STRING" id="649747.HMPREF0083_03346"/>
<evidence type="ECO:0000313" key="2">
    <source>
        <dbReference type="EMBL" id="ERI08618.1"/>
    </source>
</evidence>
<gene>
    <name evidence="2" type="ORF">HMPREF0083_03346</name>
</gene>
<reference evidence="2 3" key="1">
    <citation type="submission" date="2013-08" db="EMBL/GenBank/DDBJ databases">
        <authorList>
            <person name="Weinstock G."/>
            <person name="Sodergren E."/>
            <person name="Wylie T."/>
            <person name="Fulton L."/>
            <person name="Fulton R."/>
            <person name="Fronick C."/>
            <person name="O'Laughlin M."/>
            <person name="Godfrey J."/>
            <person name="Miner T."/>
            <person name="Herter B."/>
            <person name="Appelbaum E."/>
            <person name="Cordes M."/>
            <person name="Lek S."/>
            <person name="Wollam A."/>
            <person name="Pepin K.H."/>
            <person name="Palsikar V.B."/>
            <person name="Mitreva M."/>
            <person name="Wilson R.K."/>
        </authorList>
    </citation>
    <scope>NUCLEOTIDE SEQUENCE [LARGE SCALE GENOMIC DNA]</scope>
    <source>
        <strain evidence="2 3">ATCC 12856</strain>
    </source>
</reference>
<dbReference type="EMBL" id="AWSJ01000200">
    <property type="protein sequence ID" value="ERI08618.1"/>
    <property type="molecule type" value="Genomic_DNA"/>
</dbReference>
<keyword evidence="1" id="KW-1133">Transmembrane helix</keyword>
<organism evidence="2 3">
    <name type="scientific">Aneurinibacillus aneurinilyticus ATCC 12856</name>
    <dbReference type="NCBI Taxonomy" id="649747"/>
    <lineage>
        <taxon>Bacteria</taxon>
        <taxon>Bacillati</taxon>
        <taxon>Bacillota</taxon>
        <taxon>Bacilli</taxon>
        <taxon>Bacillales</taxon>
        <taxon>Paenibacillaceae</taxon>
        <taxon>Aneurinibacillus group</taxon>
        <taxon>Aneurinibacillus</taxon>
    </lineage>
</organism>
<accession>U1X255</accession>
<sequence length="134" mass="14912">MKLSDAPASIIATYRLLFTILLMLPFVSTRNPTHPVARLVLAGIVGSLLAIAGSVFIGWSDFRIGGTALLGDILTLLGAATVTGYWPRRAYRRCHSCLFYSQRKSDSRPGDWHGCHFMRHLFVYALQSFRPNEA</sequence>
<dbReference type="AlphaFoldDB" id="U1X255"/>
<keyword evidence="1" id="KW-0812">Transmembrane</keyword>
<feature type="transmembrane region" description="Helical" evidence="1">
    <location>
        <begin position="39"/>
        <end position="59"/>
    </location>
</feature>
<proteinExistence type="predicted"/>
<name>U1X255_ANEAE</name>
<dbReference type="HOGENOM" id="CLU_1891834_0_0_9"/>
<keyword evidence="1" id="KW-0472">Membrane</keyword>
<evidence type="ECO:0008006" key="4">
    <source>
        <dbReference type="Google" id="ProtNLM"/>
    </source>
</evidence>
<comment type="caution">
    <text evidence="2">The sequence shown here is derived from an EMBL/GenBank/DDBJ whole genome shotgun (WGS) entry which is preliminary data.</text>
</comment>
<keyword evidence="3" id="KW-1185">Reference proteome</keyword>
<feature type="transmembrane region" description="Helical" evidence="1">
    <location>
        <begin position="6"/>
        <end position="27"/>
    </location>
</feature>
<evidence type="ECO:0000256" key="1">
    <source>
        <dbReference type="SAM" id="Phobius"/>
    </source>
</evidence>
<protein>
    <recommendedName>
        <fullName evidence="4">EamA domain-containing protein</fullName>
    </recommendedName>
</protein>